<name>A0A2W5ICF5_9ACTN</name>
<dbReference type="PANTHER" id="PTHR23523:SF2">
    <property type="entry name" value="2-NITROIMIDAZOLE TRANSPORTER"/>
    <property type="match status" value="1"/>
</dbReference>
<dbReference type="GO" id="GO:0022857">
    <property type="term" value="F:transmembrane transporter activity"/>
    <property type="evidence" value="ECO:0007669"/>
    <property type="project" value="InterPro"/>
</dbReference>
<evidence type="ECO:0000259" key="6">
    <source>
        <dbReference type="PROSITE" id="PS50850"/>
    </source>
</evidence>
<feature type="transmembrane region" description="Helical" evidence="5">
    <location>
        <begin position="134"/>
        <end position="155"/>
    </location>
</feature>
<feature type="transmembrane region" description="Helical" evidence="5">
    <location>
        <begin position="342"/>
        <end position="366"/>
    </location>
</feature>
<dbReference type="RefSeq" id="WP_303678831.1">
    <property type="nucleotide sequence ID" value="NZ_JAPJOB010000012.1"/>
</dbReference>
<keyword evidence="2 5" id="KW-0812">Transmembrane</keyword>
<feature type="transmembrane region" description="Helical" evidence="5">
    <location>
        <begin position="43"/>
        <end position="63"/>
    </location>
</feature>
<accession>A0A2W5ICF5</accession>
<comment type="caution">
    <text evidence="7">The sequence shown here is derived from an EMBL/GenBank/DDBJ whole genome shotgun (WGS) entry which is preliminary data.</text>
</comment>
<feature type="transmembrane region" description="Helical" evidence="5">
    <location>
        <begin position="254"/>
        <end position="273"/>
    </location>
</feature>
<dbReference type="Pfam" id="PF07690">
    <property type="entry name" value="MFS_1"/>
    <property type="match status" value="1"/>
</dbReference>
<feature type="transmembrane region" description="Helical" evidence="5">
    <location>
        <begin position="75"/>
        <end position="94"/>
    </location>
</feature>
<gene>
    <name evidence="7" type="ORF">DI579_05115</name>
</gene>
<comment type="subcellular location">
    <subcellularLocation>
        <location evidence="1">Cell membrane</location>
        <topology evidence="1">Multi-pass membrane protein</topology>
    </subcellularLocation>
</comment>
<feature type="transmembrane region" description="Helical" evidence="5">
    <location>
        <begin position="310"/>
        <end position="330"/>
    </location>
</feature>
<evidence type="ECO:0000256" key="5">
    <source>
        <dbReference type="SAM" id="Phobius"/>
    </source>
</evidence>
<proteinExistence type="predicted"/>
<dbReference type="InterPro" id="IPR011701">
    <property type="entry name" value="MFS"/>
</dbReference>
<dbReference type="InterPro" id="IPR052524">
    <property type="entry name" value="MFS_Cyanate_Porter"/>
</dbReference>
<evidence type="ECO:0000313" key="8">
    <source>
        <dbReference type="Proteomes" id="UP000248606"/>
    </source>
</evidence>
<evidence type="ECO:0000256" key="2">
    <source>
        <dbReference type="ARBA" id="ARBA00022692"/>
    </source>
</evidence>
<dbReference type="SUPFAM" id="SSF103473">
    <property type="entry name" value="MFS general substrate transporter"/>
    <property type="match status" value="1"/>
</dbReference>
<dbReference type="GO" id="GO:0005886">
    <property type="term" value="C:plasma membrane"/>
    <property type="evidence" value="ECO:0007669"/>
    <property type="project" value="UniProtKB-SubCell"/>
</dbReference>
<reference evidence="7 8" key="1">
    <citation type="submission" date="2017-08" db="EMBL/GenBank/DDBJ databases">
        <title>Infants hospitalized years apart are colonized by the same room-sourced microbial strains.</title>
        <authorList>
            <person name="Brooks B."/>
            <person name="Olm M.R."/>
            <person name="Firek B.A."/>
            <person name="Baker R."/>
            <person name="Thomas B.C."/>
            <person name="Morowitz M.J."/>
            <person name="Banfield J.F."/>
        </authorList>
    </citation>
    <scope>NUCLEOTIDE SEQUENCE [LARGE SCALE GENOMIC DNA]</scope>
    <source>
        <strain evidence="7">S2_006_000_R1_57</strain>
    </source>
</reference>
<feature type="transmembrane region" description="Helical" evidence="5">
    <location>
        <begin position="285"/>
        <end position="304"/>
    </location>
</feature>
<dbReference type="Proteomes" id="UP000248606">
    <property type="component" value="Unassembled WGS sequence"/>
</dbReference>
<feature type="transmembrane region" description="Helical" evidence="5">
    <location>
        <begin position="222"/>
        <end position="242"/>
    </location>
</feature>
<dbReference type="PANTHER" id="PTHR23523">
    <property type="match status" value="1"/>
</dbReference>
<feature type="transmembrane region" description="Helical" evidence="5">
    <location>
        <begin position="167"/>
        <end position="187"/>
    </location>
</feature>
<dbReference type="PROSITE" id="PS50850">
    <property type="entry name" value="MFS"/>
    <property type="match status" value="1"/>
</dbReference>
<keyword evidence="3 5" id="KW-1133">Transmembrane helix</keyword>
<feature type="domain" description="Major facilitator superfamily (MFS) profile" evidence="6">
    <location>
        <begin position="8"/>
        <end position="397"/>
    </location>
</feature>
<dbReference type="AlphaFoldDB" id="A0A2W5ICF5"/>
<organism evidence="7 8">
    <name type="scientific">Lawsonella clevelandensis</name>
    <dbReference type="NCBI Taxonomy" id="1528099"/>
    <lineage>
        <taxon>Bacteria</taxon>
        <taxon>Bacillati</taxon>
        <taxon>Actinomycetota</taxon>
        <taxon>Actinomycetes</taxon>
        <taxon>Mycobacteriales</taxon>
        <taxon>Lawsonellaceae</taxon>
        <taxon>Lawsonella</taxon>
    </lineage>
</organism>
<keyword evidence="4 5" id="KW-0472">Membrane</keyword>
<sequence length="409" mass="43439">MKRTHLHVLLVAAVVLFALNMRAGVTSIGPVLQEIQDSLHMSDAMAGFLTSLPTLIFALVGLITPMLSRRCGLHVTMLVAMVALSLGLIVRAFMGGTAGFIVFSIVALAGIAITNVLMPAFVKTHFPQRIPTFTAVYSTALTAMAFLSSIVVAPMSHSMSTGWRGAIGFWGLLALLAVIPAAILVALRRKNELPGGDDVEGAATEAESAKLWTLFRSKKARALALFFGIQSLHAFVEMGWLAQIFRDYGVSQNYAGMLAGLMQLLSIPCAMLAPTLLEKSKNPRALVAGIASIAAPAYLGMLLAPDSVPWLWVILFALSNTTFPMALTLIGWSGRSSETTALLSSFVQSFGFLIASLGPLLVGVLLQATTGWTVPLIFCLVLVIPFAITGYIAAAPGYVDDQLATSEKN</sequence>
<protein>
    <submittedName>
        <fullName evidence="7">MFS transporter</fullName>
    </submittedName>
</protein>
<evidence type="ECO:0000256" key="3">
    <source>
        <dbReference type="ARBA" id="ARBA00022989"/>
    </source>
</evidence>
<evidence type="ECO:0000313" key="7">
    <source>
        <dbReference type="EMBL" id="PZP88743.1"/>
    </source>
</evidence>
<feature type="transmembrane region" description="Helical" evidence="5">
    <location>
        <begin position="100"/>
        <end position="122"/>
    </location>
</feature>
<dbReference type="InterPro" id="IPR036259">
    <property type="entry name" value="MFS_trans_sf"/>
</dbReference>
<dbReference type="Gene3D" id="1.20.1250.20">
    <property type="entry name" value="MFS general substrate transporter like domains"/>
    <property type="match status" value="1"/>
</dbReference>
<dbReference type="InterPro" id="IPR020846">
    <property type="entry name" value="MFS_dom"/>
</dbReference>
<feature type="transmembrane region" description="Helical" evidence="5">
    <location>
        <begin position="372"/>
        <end position="394"/>
    </location>
</feature>
<evidence type="ECO:0000256" key="4">
    <source>
        <dbReference type="ARBA" id="ARBA00023136"/>
    </source>
</evidence>
<evidence type="ECO:0000256" key="1">
    <source>
        <dbReference type="ARBA" id="ARBA00004651"/>
    </source>
</evidence>
<dbReference type="EMBL" id="QFOZ01000007">
    <property type="protein sequence ID" value="PZP88743.1"/>
    <property type="molecule type" value="Genomic_DNA"/>
</dbReference>